<dbReference type="InterPro" id="IPR027540">
    <property type="entry name" value="Coq4_euk"/>
</dbReference>
<gene>
    <name evidence="9" type="ORF">Pcinc_020368</name>
</gene>
<dbReference type="HAMAP" id="MF_03111">
    <property type="entry name" value="Coq4"/>
    <property type="match status" value="1"/>
</dbReference>
<dbReference type="GO" id="GO:0008270">
    <property type="term" value="F:zinc ion binding"/>
    <property type="evidence" value="ECO:0007669"/>
    <property type="project" value="UniProtKB-UniRule"/>
</dbReference>
<dbReference type="InterPro" id="IPR007715">
    <property type="entry name" value="Coq4"/>
</dbReference>
<proteinExistence type="inferred from homology"/>
<feature type="compositionally biased region" description="Basic and acidic residues" evidence="8">
    <location>
        <begin position="72"/>
        <end position="97"/>
    </location>
</feature>
<feature type="binding site" evidence="7">
    <location>
        <position position="250"/>
    </location>
    <ligand>
        <name>Zn(2+)</name>
        <dbReference type="ChEBI" id="CHEBI:29105"/>
    </ligand>
</feature>
<comment type="similarity">
    <text evidence="7">Belongs to the COQ4 family.</text>
</comment>
<name>A0AAE1FKD2_PETCI</name>
<comment type="caution">
    <text evidence="9">The sequence shown here is derived from an EMBL/GenBank/DDBJ whole genome shotgun (WGS) entry which is preliminary data.</text>
</comment>
<organism evidence="9 10">
    <name type="scientific">Petrolisthes cinctipes</name>
    <name type="common">Flat porcelain crab</name>
    <dbReference type="NCBI Taxonomy" id="88211"/>
    <lineage>
        <taxon>Eukaryota</taxon>
        <taxon>Metazoa</taxon>
        <taxon>Ecdysozoa</taxon>
        <taxon>Arthropoda</taxon>
        <taxon>Crustacea</taxon>
        <taxon>Multicrustacea</taxon>
        <taxon>Malacostraca</taxon>
        <taxon>Eumalacostraca</taxon>
        <taxon>Eucarida</taxon>
        <taxon>Decapoda</taxon>
        <taxon>Pleocyemata</taxon>
        <taxon>Anomura</taxon>
        <taxon>Galatheoidea</taxon>
        <taxon>Porcellanidae</taxon>
        <taxon>Petrolisthes</taxon>
    </lineage>
</organism>
<keyword evidence="4 7" id="KW-0496">Mitochondrion</keyword>
<protein>
    <recommendedName>
        <fullName evidence="7">Ubiquinone biosynthesis protein COQ4 homolog, mitochondrial</fullName>
    </recommendedName>
    <alternativeName>
        <fullName evidence="7">4-hydroxy-3-methoxy-5-polyprenylbenzoate decarboxylase</fullName>
        <ecNumber evidence="7">4.1.1.130</ecNumber>
    </alternativeName>
    <alternativeName>
        <fullName evidence="7">Coenzyme Q biosynthesis protein 4 homolog</fullName>
    </alternativeName>
</protein>
<evidence type="ECO:0000256" key="7">
    <source>
        <dbReference type="HAMAP-Rule" id="MF_03111"/>
    </source>
</evidence>
<dbReference type="GO" id="GO:0031314">
    <property type="term" value="C:extrinsic component of mitochondrial inner membrane"/>
    <property type="evidence" value="ECO:0007669"/>
    <property type="project" value="UniProtKB-UniRule"/>
</dbReference>
<keyword evidence="2 7" id="KW-0999">Mitochondrion inner membrane</keyword>
<evidence type="ECO:0000256" key="2">
    <source>
        <dbReference type="ARBA" id="ARBA00022792"/>
    </source>
</evidence>
<evidence type="ECO:0000256" key="1">
    <source>
        <dbReference type="ARBA" id="ARBA00022688"/>
    </source>
</evidence>
<evidence type="ECO:0000256" key="8">
    <source>
        <dbReference type="SAM" id="MobiDB-lite"/>
    </source>
</evidence>
<keyword evidence="10" id="KW-1185">Reference proteome</keyword>
<dbReference type="PANTHER" id="PTHR12922:SF7">
    <property type="entry name" value="UBIQUINONE BIOSYNTHESIS PROTEIN COQ4 HOMOLOG, MITOCHONDRIAL"/>
    <property type="match status" value="1"/>
</dbReference>
<evidence type="ECO:0000256" key="6">
    <source>
        <dbReference type="ARBA" id="ARBA00023239"/>
    </source>
</evidence>
<comment type="subcellular location">
    <subcellularLocation>
        <location evidence="7">Mitochondrion inner membrane</location>
        <topology evidence="7">Peripheral membrane protein</topology>
        <orientation evidence="7">Matrix side</orientation>
    </subcellularLocation>
</comment>
<comment type="function">
    <text evidence="7">Lyase that catalyzes the C1-decarboxylation of 4-hydroxy-3-methoxy-5-(all-trans-polyprenyl)benzoic acid into 2-methoxy-6-(all-trans-polyprenyl)phenol during ubiquinone biosynthesis.</text>
</comment>
<accession>A0AAE1FKD2</accession>
<evidence type="ECO:0000256" key="5">
    <source>
        <dbReference type="ARBA" id="ARBA00023136"/>
    </source>
</evidence>
<evidence type="ECO:0000313" key="9">
    <source>
        <dbReference type="EMBL" id="KAK3874712.1"/>
    </source>
</evidence>
<comment type="pathway">
    <text evidence="7">Cofactor biosynthesis; ubiquinone biosynthesis.</text>
</comment>
<dbReference type="Proteomes" id="UP001286313">
    <property type="component" value="Unassembled WGS sequence"/>
</dbReference>
<evidence type="ECO:0000256" key="3">
    <source>
        <dbReference type="ARBA" id="ARBA00022833"/>
    </source>
</evidence>
<keyword evidence="5 7" id="KW-0472">Membrane</keyword>
<keyword evidence="6 7" id="KW-0456">Lyase</keyword>
<keyword evidence="7" id="KW-0479">Metal-binding</keyword>
<feature type="region of interest" description="Disordered" evidence="8">
    <location>
        <begin position="63"/>
        <end position="105"/>
    </location>
</feature>
<dbReference type="EMBL" id="JAWQEG010002073">
    <property type="protein sequence ID" value="KAK3874712.1"/>
    <property type="molecule type" value="Genomic_DNA"/>
</dbReference>
<keyword evidence="1 7" id="KW-0831">Ubiquinone biosynthesis</keyword>
<feature type="binding site" evidence="7">
    <location>
        <position position="234"/>
    </location>
    <ligand>
        <name>Zn(2+)</name>
        <dbReference type="ChEBI" id="CHEBI:29105"/>
    </ligand>
</feature>
<sequence length="331" mass="37696">MGVSDCVRFTTTTSRFLYHQRTTHIHIAQGYLASDGPIRTQNFTYVTSNGNNPQYISARKIPIKTSSNFRQQSDRELDNSDGRYRDQPKAPDEKNTPPEDTVETNEPMYTTHLPTNFIQKAILSVGAAGAALLDPRRHDMVAVLGETTGHSALSHVYNQMIQDDEGQQVLMERPRINGSTLDLPYLSTLPEGTLGHAYIRFLEYNKVTPDSRLAVQFVDDPELAYVMQRYREGHDLYHTILGMPTNMLGEVAVKWVEAIQTGLPMCFAAAVFGPLRFKPKQRQKYISTILPWAMHTGRSSKLLMNMYFEKRWEQSINEIRKEFGIEPPPKL</sequence>
<dbReference type="AlphaFoldDB" id="A0AAE1FKD2"/>
<dbReference type="EC" id="4.1.1.130" evidence="7"/>
<comment type="subunit">
    <text evidence="7">Component of a multi-subunit COQ enzyme complex.</text>
</comment>
<dbReference type="PANTHER" id="PTHR12922">
    <property type="entry name" value="UBIQUINONE BIOSYNTHESIS PROTEIN"/>
    <property type="match status" value="1"/>
</dbReference>
<feature type="binding site" evidence="7">
    <location>
        <position position="238"/>
    </location>
    <ligand>
        <name>Zn(2+)</name>
        <dbReference type="ChEBI" id="CHEBI:29105"/>
    </ligand>
</feature>
<comment type="catalytic activity">
    <reaction evidence="7">
        <text>a 4-hydroxy-3-methoxy-5-(all-trans-polyprenyl)benzoate + H(+) = a 2-methoxy-6-(all-trans-polyprenyl)phenol + CO2</text>
        <dbReference type="Rhea" id="RHEA:81179"/>
        <dbReference type="Rhea" id="RHEA-COMP:9551"/>
        <dbReference type="Rhea" id="RHEA-COMP:10931"/>
        <dbReference type="ChEBI" id="CHEBI:15378"/>
        <dbReference type="ChEBI" id="CHEBI:16526"/>
        <dbReference type="ChEBI" id="CHEBI:62731"/>
        <dbReference type="ChEBI" id="CHEBI:84443"/>
        <dbReference type="EC" id="4.1.1.130"/>
    </reaction>
</comment>
<dbReference type="GO" id="GO:0120539">
    <property type="term" value="F:4-hydroxy-3-methoxy-5-polyprenylbenzoate decarboxylase activity"/>
    <property type="evidence" value="ECO:0007669"/>
    <property type="project" value="UniProtKB-EC"/>
</dbReference>
<evidence type="ECO:0000256" key="4">
    <source>
        <dbReference type="ARBA" id="ARBA00023128"/>
    </source>
</evidence>
<comment type="cofactor">
    <cofactor evidence="7">
        <name>Zn(2+)</name>
        <dbReference type="ChEBI" id="CHEBI:29105"/>
    </cofactor>
</comment>
<reference evidence="9" key="1">
    <citation type="submission" date="2023-10" db="EMBL/GenBank/DDBJ databases">
        <title>Genome assemblies of two species of porcelain crab, Petrolisthes cinctipes and Petrolisthes manimaculis (Anomura: Porcellanidae).</title>
        <authorList>
            <person name="Angst P."/>
        </authorList>
    </citation>
    <scope>NUCLEOTIDE SEQUENCE</scope>
    <source>
        <strain evidence="9">PB745_01</strain>
        <tissue evidence="9">Gill</tissue>
    </source>
</reference>
<feature type="binding site" evidence="7">
    <location>
        <position position="235"/>
    </location>
    <ligand>
        <name>Zn(2+)</name>
        <dbReference type="ChEBI" id="CHEBI:29105"/>
    </ligand>
</feature>
<dbReference type="Pfam" id="PF05019">
    <property type="entry name" value="Coq4"/>
    <property type="match status" value="1"/>
</dbReference>
<evidence type="ECO:0000313" key="10">
    <source>
        <dbReference type="Proteomes" id="UP001286313"/>
    </source>
</evidence>
<keyword evidence="3 7" id="KW-0862">Zinc</keyword>